<dbReference type="RefSeq" id="WP_085196934.1">
    <property type="nucleotide sequence ID" value="NZ_JACKVI010000004.1"/>
</dbReference>
<accession>A0A1X1UUR2</accession>
<comment type="caution">
    <text evidence="1">The sequence shown here is derived from an EMBL/GenBank/DDBJ whole genome shotgun (WGS) entry which is preliminary data.</text>
</comment>
<organism evidence="1 2">
    <name type="scientific">Mycobacterium fragae</name>
    <dbReference type="NCBI Taxonomy" id="1260918"/>
    <lineage>
        <taxon>Bacteria</taxon>
        <taxon>Bacillati</taxon>
        <taxon>Actinomycetota</taxon>
        <taxon>Actinomycetes</taxon>
        <taxon>Mycobacteriales</taxon>
        <taxon>Mycobacteriaceae</taxon>
        <taxon>Mycobacterium</taxon>
    </lineage>
</organism>
<sequence length="59" mass="6345">MKQLADDLRHFAIQVRQLGYSLDGGLGERVCLDLSERMLAAVKQAEARMAGVASTPLSG</sequence>
<protein>
    <submittedName>
        <fullName evidence="1">Uncharacterized protein</fullName>
    </submittedName>
</protein>
<dbReference type="EMBL" id="LQOW01000020">
    <property type="protein sequence ID" value="ORV60489.1"/>
    <property type="molecule type" value="Genomic_DNA"/>
</dbReference>
<gene>
    <name evidence="1" type="ORF">AWC06_14260</name>
</gene>
<name>A0A1X1UUR2_9MYCO</name>
<keyword evidence="2" id="KW-1185">Reference proteome</keyword>
<dbReference type="AlphaFoldDB" id="A0A1X1UUR2"/>
<reference evidence="1 2" key="1">
    <citation type="submission" date="2016-01" db="EMBL/GenBank/DDBJ databases">
        <title>The new phylogeny of the genus Mycobacterium.</title>
        <authorList>
            <person name="Tarcisio F."/>
            <person name="Conor M."/>
            <person name="Antonella G."/>
            <person name="Elisabetta G."/>
            <person name="Giulia F.S."/>
            <person name="Sara T."/>
            <person name="Anna F."/>
            <person name="Clotilde B."/>
            <person name="Roberto B."/>
            <person name="Veronica D.S."/>
            <person name="Fabio R."/>
            <person name="Monica P."/>
            <person name="Olivier J."/>
            <person name="Enrico T."/>
            <person name="Nicola S."/>
        </authorList>
    </citation>
    <scope>NUCLEOTIDE SEQUENCE [LARGE SCALE GENOMIC DNA]</scope>
    <source>
        <strain evidence="1 2">DSM 45731</strain>
    </source>
</reference>
<dbReference type="OrthoDB" id="4750311at2"/>
<proteinExistence type="predicted"/>
<evidence type="ECO:0000313" key="2">
    <source>
        <dbReference type="Proteomes" id="UP000194000"/>
    </source>
</evidence>
<dbReference type="Proteomes" id="UP000194000">
    <property type="component" value="Unassembled WGS sequence"/>
</dbReference>
<evidence type="ECO:0000313" key="1">
    <source>
        <dbReference type="EMBL" id="ORV60489.1"/>
    </source>
</evidence>